<evidence type="ECO:0000313" key="2">
    <source>
        <dbReference type="EMBL" id="KAK5574997.1"/>
    </source>
</evidence>
<keyword evidence="1" id="KW-0732">Signal</keyword>
<accession>A0AAN7TJT0</accession>
<sequence>MKLNIVLLLVTLILILNVNLIIGDPLILTRTGGISNEFRSLEIDTLTGFYKNQVNHNGKISNDELKIIQNIIDNDAFKQLKPKYLNPLDVTSYRYTISYPSKKAGSSIDVTADYPKFLDSLFTIFEFYSS</sequence>
<organism evidence="2 3">
    <name type="scientific">Dictyostelium firmibasis</name>
    <dbReference type="NCBI Taxonomy" id="79012"/>
    <lineage>
        <taxon>Eukaryota</taxon>
        <taxon>Amoebozoa</taxon>
        <taxon>Evosea</taxon>
        <taxon>Eumycetozoa</taxon>
        <taxon>Dictyostelia</taxon>
        <taxon>Dictyosteliales</taxon>
        <taxon>Dictyosteliaceae</taxon>
        <taxon>Dictyostelium</taxon>
    </lineage>
</organism>
<evidence type="ECO:0000256" key="1">
    <source>
        <dbReference type="SAM" id="SignalP"/>
    </source>
</evidence>
<proteinExistence type="predicted"/>
<name>A0AAN7TJT0_9MYCE</name>
<feature type="chain" id="PRO_5043014117" description="EF-hand domain-containing protein" evidence="1">
    <location>
        <begin position="24"/>
        <end position="130"/>
    </location>
</feature>
<evidence type="ECO:0008006" key="4">
    <source>
        <dbReference type="Google" id="ProtNLM"/>
    </source>
</evidence>
<keyword evidence="3" id="KW-1185">Reference proteome</keyword>
<gene>
    <name evidence="2" type="ORF">RB653_010252</name>
</gene>
<reference evidence="2 3" key="1">
    <citation type="submission" date="2023-11" db="EMBL/GenBank/DDBJ databases">
        <title>Dfirmibasis_genome.</title>
        <authorList>
            <person name="Edelbroek B."/>
            <person name="Kjellin J."/>
            <person name="Jerlstrom-Hultqvist J."/>
            <person name="Soderbom F."/>
        </authorList>
    </citation>
    <scope>NUCLEOTIDE SEQUENCE [LARGE SCALE GENOMIC DNA]</scope>
    <source>
        <strain evidence="2 3">TNS-C-14</strain>
    </source>
</reference>
<dbReference type="EMBL" id="JAVFKY010000006">
    <property type="protein sequence ID" value="KAK5574997.1"/>
    <property type="molecule type" value="Genomic_DNA"/>
</dbReference>
<feature type="signal peptide" evidence="1">
    <location>
        <begin position="1"/>
        <end position="23"/>
    </location>
</feature>
<dbReference type="AlphaFoldDB" id="A0AAN7TJT0"/>
<dbReference type="Proteomes" id="UP001344447">
    <property type="component" value="Unassembled WGS sequence"/>
</dbReference>
<comment type="caution">
    <text evidence="2">The sequence shown here is derived from an EMBL/GenBank/DDBJ whole genome shotgun (WGS) entry which is preliminary data.</text>
</comment>
<protein>
    <recommendedName>
        <fullName evidence="4">EF-hand domain-containing protein</fullName>
    </recommendedName>
</protein>
<evidence type="ECO:0000313" key="3">
    <source>
        <dbReference type="Proteomes" id="UP001344447"/>
    </source>
</evidence>